<dbReference type="Pfam" id="PF10613">
    <property type="entry name" value="Lig_chan-Glu_bd"/>
    <property type="match status" value="1"/>
</dbReference>
<dbReference type="Gene3D" id="1.10.287.70">
    <property type="match status" value="1"/>
</dbReference>
<dbReference type="RefSeq" id="XP_023163442.1">
    <property type="nucleotide sequence ID" value="XM_023307674.2"/>
</dbReference>
<dbReference type="FunFam" id="3.40.190.10:FF:000060">
    <property type="entry name" value="Glutamate receptor ionotropic, kainate 1"/>
    <property type="match status" value="1"/>
</dbReference>
<dbReference type="FunFam" id="3.40.190.10:FF:000167">
    <property type="entry name" value="Eye-enriched kainate receptor, isoform B"/>
    <property type="match status" value="1"/>
</dbReference>
<evidence type="ECO:0000256" key="19">
    <source>
        <dbReference type="PIRSR" id="PIRSR601508-2"/>
    </source>
</evidence>
<evidence type="ECO:0000256" key="12">
    <source>
        <dbReference type="ARBA" id="ARBA00023257"/>
    </source>
</evidence>
<evidence type="ECO:0000256" key="18">
    <source>
        <dbReference type="PIRSR" id="PIRSR601508-1"/>
    </source>
</evidence>
<dbReference type="InterPro" id="IPR001320">
    <property type="entry name" value="Iontro_rcpt_C"/>
</dbReference>
<feature type="disulfide bond" evidence="20">
    <location>
        <begin position="721"/>
        <end position="777"/>
    </location>
</feature>
<feature type="site" description="Crucial to convey clamshell closure to channel opening" evidence="19">
    <location>
        <position position="639"/>
    </location>
</feature>
<evidence type="ECO:0000256" key="4">
    <source>
        <dbReference type="ARBA" id="ARBA00022692"/>
    </source>
</evidence>
<dbReference type="Pfam" id="PF00060">
    <property type="entry name" value="Lig_chan"/>
    <property type="match status" value="1"/>
</dbReference>
<keyword evidence="20" id="KW-1015">Disulfide bond</keyword>
<keyword evidence="5" id="KW-0732">Signal</keyword>
<keyword evidence="3" id="KW-1003">Cell membrane</keyword>
<reference evidence="25" key="1">
    <citation type="submission" date="2025-08" db="UniProtKB">
        <authorList>
            <consortium name="RefSeq"/>
        </authorList>
    </citation>
    <scope>IDENTIFICATION</scope>
    <source>
        <strain evidence="25">15085-1641.00</strain>
        <tissue evidence="25">Whole body</tissue>
    </source>
</reference>
<feature type="binding site" evidence="18">
    <location>
        <position position="661"/>
    </location>
    <ligand>
        <name>L-glutamate</name>
        <dbReference type="ChEBI" id="CHEBI:29985"/>
    </ligand>
</feature>
<evidence type="ECO:0000259" key="23">
    <source>
        <dbReference type="SMART" id="SM00918"/>
    </source>
</evidence>
<feature type="binding site" evidence="18">
    <location>
        <position position="494"/>
    </location>
    <ligand>
        <name>L-glutamate</name>
        <dbReference type="ChEBI" id="CHEBI:29985"/>
    </ligand>
</feature>
<evidence type="ECO:0000256" key="1">
    <source>
        <dbReference type="ARBA" id="ARBA00008685"/>
    </source>
</evidence>
<feature type="transmembrane region" description="Helical" evidence="21">
    <location>
        <begin position="610"/>
        <end position="632"/>
    </location>
</feature>
<gene>
    <name evidence="25" type="primary">LOC111594402</name>
</gene>
<keyword evidence="8" id="KW-0406">Ion transport</keyword>
<dbReference type="AlphaFoldDB" id="A0A6J1L9S3"/>
<feature type="binding site" evidence="18">
    <location>
        <position position="660"/>
    </location>
    <ligand>
        <name>L-glutamate</name>
        <dbReference type="ChEBI" id="CHEBI:29985"/>
    </ligand>
</feature>
<comment type="similarity">
    <text evidence="1">Belongs to the glutamate-gated ion channel (TC 1.A.10.1) family.</text>
</comment>
<dbReference type="GO" id="GO:0038023">
    <property type="term" value="F:signaling receptor activity"/>
    <property type="evidence" value="ECO:0007669"/>
    <property type="project" value="InterPro"/>
</dbReference>
<dbReference type="GO" id="GO:0042734">
    <property type="term" value="C:presynaptic membrane"/>
    <property type="evidence" value="ECO:0007669"/>
    <property type="project" value="UniProtKB-SubCell"/>
</dbReference>
<keyword evidence="12" id="KW-0628">Postsynaptic cell membrane</keyword>
<dbReference type="GO" id="GO:0015276">
    <property type="term" value="F:ligand-gated monoatomic ion channel activity"/>
    <property type="evidence" value="ECO:0007669"/>
    <property type="project" value="InterPro"/>
</dbReference>
<evidence type="ECO:0000256" key="9">
    <source>
        <dbReference type="ARBA" id="ARBA00023136"/>
    </source>
</evidence>
<keyword evidence="14" id="KW-1071">Ligand-gated ion channel</keyword>
<keyword evidence="4 21" id="KW-0812">Transmembrane</keyword>
<dbReference type="OMA" id="QAEVHIR"/>
<keyword evidence="9 21" id="KW-0472">Membrane</keyword>
<dbReference type="InterPro" id="IPR019594">
    <property type="entry name" value="Glu/Gly-bd"/>
</dbReference>
<sequence length="897" mass="102696">MTHVTRILFSLNLIGYVTSNSIIKVGALFPKVSKHRSDPEVAFQYAVYRVNHDKSLLPDTNLQHHIQYIGHDSFQAVQKVCNLIEGGVQAVFTPTDSLLATHINSICDDLDIPDIGIGRSAQEFSVNVHPSQQYINQAFLDVIRYLNWTRFGILYEKDHGILILNQFSRSTEAEVHIRQVSSGSYLSVLNEFKNNEIHNILIDTNSAGISILLKNILQQQMNEYKFHYFFTSFDLENFDLEDFKYNFVNITSFRLVDMGDVAVKEILKDIESYDRRILNENVSTYKSLKTVSIETEAALMFDSVYVFAIGLQSIYPLLQLSNLTCDEEMPWNGGLSLINYINAVEWKGLTGPIQFKEGQRIQFKLDLIKLKQHSIVKVGEWTPQDHLNITEPSLFFDAGSMNVTLVVITILETPYVMMRYGKNYTGNERFYGFCVDILETISHEVGFDYILDLVPDRKYGAKDPETGQWNGMVAQLMKYKADLAVGSMTITYARESVIDFTKPFMNLGISILFKVPMTEPTRLFSFMNPLAIEIWIYVLAAYLFVSLTIYLLAKLSPMEWRSIHPCDVDHLTISNQFTISDSFWFTIGTLMQQGSDIYPRATSTRIISSIWGFFSLIIVASYTANLAAFLTVERMINPIENAEDLASQTEISYGTLDSGSTMTFFRDSMIETYKKMWRIMDNKKPMAFTSTYEDGIRRVNQGNYAFLMESTMLDYIVQRDCNLTQIGGLLDTKGYGIATPKGSPWRDKISLAILELQEKGDIQMLYDKWWKNTDETCKRISSNKQSKANALGLDSIGGVFVVLITGILVAFIVSFFEFMINFRRQAKLMRITHCNCKNHNQISYPPAKDSQTRTDLAYLPPPRSLWVEMLEELRFAFWCTNKRQRPELNSCCTQCQN</sequence>
<dbReference type="Pfam" id="PF01094">
    <property type="entry name" value="ANF_receptor"/>
    <property type="match status" value="1"/>
</dbReference>
<keyword evidence="2" id="KW-0813">Transport</keyword>
<dbReference type="SUPFAM" id="SSF81324">
    <property type="entry name" value="Voltage-gated potassium channels"/>
    <property type="match status" value="1"/>
</dbReference>
<feature type="transmembrane region" description="Helical" evidence="21">
    <location>
        <begin position="796"/>
        <end position="820"/>
    </location>
</feature>
<dbReference type="OrthoDB" id="5984008at2759"/>
<keyword evidence="24" id="KW-1185">Reference proteome</keyword>
<dbReference type="InterPro" id="IPR001508">
    <property type="entry name" value="Iono_Glu_rcpt_met"/>
</dbReference>
<feature type="domain" description="Ionotropic glutamate receptor C-terminal" evidence="22">
    <location>
        <begin position="404"/>
        <end position="772"/>
    </location>
</feature>
<feature type="transmembrane region" description="Helical" evidence="21">
    <location>
        <begin position="534"/>
        <end position="553"/>
    </location>
</feature>
<evidence type="ECO:0000256" key="5">
    <source>
        <dbReference type="ARBA" id="ARBA00022729"/>
    </source>
</evidence>
<evidence type="ECO:0000313" key="24">
    <source>
        <dbReference type="Proteomes" id="UP000504633"/>
    </source>
</evidence>
<keyword evidence="15" id="KW-0407">Ion channel</keyword>
<keyword evidence="6 21" id="KW-1133">Transmembrane helix</keyword>
<evidence type="ECO:0000256" key="14">
    <source>
        <dbReference type="ARBA" id="ARBA00023286"/>
    </source>
</evidence>
<evidence type="ECO:0000256" key="15">
    <source>
        <dbReference type="ARBA" id="ARBA00023303"/>
    </source>
</evidence>
<evidence type="ECO:0000256" key="10">
    <source>
        <dbReference type="ARBA" id="ARBA00023170"/>
    </source>
</evidence>
<proteinExistence type="inferred from homology"/>
<dbReference type="PRINTS" id="PR00177">
    <property type="entry name" value="NMDARECEPTOR"/>
</dbReference>
<dbReference type="FunFam" id="1.10.287.70:FF:000010">
    <property type="entry name" value="Putative glutamate receptor ionotropic kainate 1"/>
    <property type="match status" value="1"/>
</dbReference>
<dbReference type="SMART" id="SM00079">
    <property type="entry name" value="PBPe"/>
    <property type="match status" value="1"/>
</dbReference>
<dbReference type="GO" id="GO:0045211">
    <property type="term" value="C:postsynaptic membrane"/>
    <property type="evidence" value="ECO:0007669"/>
    <property type="project" value="UniProtKB-SubCell"/>
</dbReference>
<evidence type="ECO:0000256" key="8">
    <source>
        <dbReference type="ARBA" id="ARBA00023065"/>
    </source>
</evidence>
<dbReference type="Gene3D" id="3.40.190.10">
    <property type="entry name" value="Periplasmic binding protein-like II"/>
    <property type="match status" value="1"/>
</dbReference>
<dbReference type="KEGG" id="dhe:111594402"/>
<organism evidence="24 25">
    <name type="scientific">Drosophila hydei</name>
    <name type="common">Fruit fly</name>
    <dbReference type="NCBI Taxonomy" id="7224"/>
    <lineage>
        <taxon>Eukaryota</taxon>
        <taxon>Metazoa</taxon>
        <taxon>Ecdysozoa</taxon>
        <taxon>Arthropoda</taxon>
        <taxon>Hexapoda</taxon>
        <taxon>Insecta</taxon>
        <taxon>Pterygota</taxon>
        <taxon>Neoptera</taxon>
        <taxon>Endopterygota</taxon>
        <taxon>Diptera</taxon>
        <taxon>Brachycera</taxon>
        <taxon>Muscomorpha</taxon>
        <taxon>Ephydroidea</taxon>
        <taxon>Drosophilidae</taxon>
        <taxon>Drosophila</taxon>
    </lineage>
</organism>
<evidence type="ECO:0000256" key="13">
    <source>
        <dbReference type="ARBA" id="ARBA00023273"/>
    </source>
</evidence>
<dbReference type="CTD" id="43806"/>
<evidence type="ECO:0000256" key="11">
    <source>
        <dbReference type="ARBA" id="ARBA00023180"/>
    </source>
</evidence>
<comment type="subcellular location">
    <subcellularLocation>
        <location evidence="16">Postsynaptic cell membrane</location>
        <topology evidence="16">Multi-pass membrane protein</topology>
    </subcellularLocation>
    <subcellularLocation>
        <location evidence="17">Presynaptic cell membrane</location>
        <topology evidence="17">Multi-pass membrane protein</topology>
    </subcellularLocation>
</comment>
<dbReference type="FunFam" id="3.40.190.10:FF:000072">
    <property type="entry name" value="glutamate receptor ionotropic, kainate 4"/>
    <property type="match status" value="1"/>
</dbReference>
<feature type="domain" description="Ionotropic glutamate receptor L-glutamate and glycine-binding" evidence="23">
    <location>
        <begin position="414"/>
        <end position="478"/>
    </location>
</feature>
<dbReference type="SMART" id="SM00918">
    <property type="entry name" value="Lig_chan-Glu_bd"/>
    <property type="match status" value="1"/>
</dbReference>
<dbReference type="InterPro" id="IPR001828">
    <property type="entry name" value="ANF_lig-bd_rcpt"/>
</dbReference>
<dbReference type="CDD" id="cd06382">
    <property type="entry name" value="PBP1_iGluR_Kainate"/>
    <property type="match status" value="1"/>
</dbReference>
<dbReference type="GeneID" id="111594402"/>
<evidence type="ECO:0000259" key="22">
    <source>
        <dbReference type="SMART" id="SM00079"/>
    </source>
</evidence>
<feature type="binding site" evidence="18">
    <location>
        <position position="489"/>
    </location>
    <ligand>
        <name>L-glutamate</name>
        <dbReference type="ChEBI" id="CHEBI:29985"/>
    </ligand>
</feature>
<protein>
    <submittedName>
        <fullName evidence="25">Glutamate receptor ionotropic, kainate 2 isoform X1</fullName>
    </submittedName>
</protein>
<evidence type="ECO:0000256" key="6">
    <source>
        <dbReference type="ARBA" id="ARBA00022989"/>
    </source>
</evidence>
<dbReference type="PANTHER" id="PTHR18966">
    <property type="entry name" value="IONOTROPIC GLUTAMATE RECEPTOR"/>
    <property type="match status" value="1"/>
</dbReference>
<evidence type="ECO:0000256" key="20">
    <source>
        <dbReference type="PIRSR" id="PIRSR601508-3"/>
    </source>
</evidence>
<dbReference type="Proteomes" id="UP000504633">
    <property type="component" value="Unplaced"/>
</dbReference>
<evidence type="ECO:0000256" key="3">
    <source>
        <dbReference type="ARBA" id="ARBA00022475"/>
    </source>
</evidence>
<evidence type="ECO:0000256" key="16">
    <source>
        <dbReference type="ARBA" id="ARBA00034104"/>
    </source>
</evidence>
<dbReference type="InterPro" id="IPR028082">
    <property type="entry name" value="Peripla_BP_I"/>
</dbReference>
<dbReference type="Gene3D" id="3.40.50.2300">
    <property type="match status" value="2"/>
</dbReference>
<evidence type="ECO:0000313" key="25">
    <source>
        <dbReference type="RefSeq" id="XP_023163442.1"/>
    </source>
</evidence>
<keyword evidence="11" id="KW-0325">Glycoprotein</keyword>
<keyword evidence="13" id="KW-0966">Cell projection</keyword>
<keyword evidence="7" id="KW-0770">Synapse</keyword>
<dbReference type="SUPFAM" id="SSF53850">
    <property type="entry name" value="Periplasmic binding protein-like II"/>
    <property type="match status" value="1"/>
</dbReference>
<evidence type="ECO:0000256" key="2">
    <source>
        <dbReference type="ARBA" id="ARBA00022448"/>
    </source>
</evidence>
<name>A0A6J1L9S3_DROHY</name>
<keyword evidence="10 25" id="KW-0675">Receptor</keyword>
<feature type="site" description="Interaction with the cone snail toxin Con-ikot-ikot" evidence="19">
    <location>
        <position position="666"/>
    </location>
</feature>
<dbReference type="InterPro" id="IPR015683">
    <property type="entry name" value="Ionotropic_Glu_rcpt"/>
</dbReference>
<evidence type="ECO:0000256" key="7">
    <source>
        <dbReference type="ARBA" id="ARBA00023018"/>
    </source>
</evidence>
<dbReference type="SUPFAM" id="SSF53822">
    <property type="entry name" value="Periplasmic binding protein-like I"/>
    <property type="match status" value="1"/>
</dbReference>
<evidence type="ECO:0000256" key="21">
    <source>
        <dbReference type="SAM" id="Phobius"/>
    </source>
</evidence>
<feature type="binding site" evidence="18">
    <location>
        <position position="709"/>
    </location>
    <ligand>
        <name>L-glutamate</name>
        <dbReference type="ChEBI" id="CHEBI:29985"/>
    </ligand>
</feature>
<evidence type="ECO:0000256" key="17">
    <source>
        <dbReference type="ARBA" id="ARBA00034107"/>
    </source>
</evidence>
<accession>A0A6J1L9S3</accession>